<gene>
    <name evidence="1" type="ORF">PVAP13_7KG186616</name>
</gene>
<comment type="caution">
    <text evidence="1">The sequence shown here is derived from an EMBL/GenBank/DDBJ whole genome shotgun (WGS) entry which is preliminary data.</text>
</comment>
<dbReference type="Proteomes" id="UP000823388">
    <property type="component" value="Chromosome 7K"/>
</dbReference>
<organism evidence="1 2">
    <name type="scientific">Panicum virgatum</name>
    <name type="common">Blackwell switchgrass</name>
    <dbReference type="NCBI Taxonomy" id="38727"/>
    <lineage>
        <taxon>Eukaryota</taxon>
        <taxon>Viridiplantae</taxon>
        <taxon>Streptophyta</taxon>
        <taxon>Embryophyta</taxon>
        <taxon>Tracheophyta</taxon>
        <taxon>Spermatophyta</taxon>
        <taxon>Magnoliopsida</taxon>
        <taxon>Liliopsida</taxon>
        <taxon>Poales</taxon>
        <taxon>Poaceae</taxon>
        <taxon>PACMAD clade</taxon>
        <taxon>Panicoideae</taxon>
        <taxon>Panicodae</taxon>
        <taxon>Paniceae</taxon>
        <taxon>Panicinae</taxon>
        <taxon>Panicum</taxon>
        <taxon>Panicum sect. Hiantes</taxon>
    </lineage>
</organism>
<dbReference type="EMBL" id="CM029049">
    <property type="protein sequence ID" value="KAG2570882.1"/>
    <property type="molecule type" value="Genomic_DNA"/>
</dbReference>
<dbReference type="AlphaFoldDB" id="A0A8T0QEA7"/>
<proteinExistence type="predicted"/>
<sequence length="121" mass="13929">MASVCSEGVNGRAYRKGYDRVNGMKVSSNFVSKKKVSSNYLDCCCFRKVTVPNFQYRVVLVLLQIKSRLDCNSKAEIDLQLIYLWALPKTTKSTRNWSNSQKKLFCRLFNSSCVMWMVFSA</sequence>
<accession>A0A8T0QEA7</accession>
<protein>
    <submittedName>
        <fullName evidence="1">Uncharacterized protein</fullName>
    </submittedName>
</protein>
<name>A0A8T0QEA7_PANVG</name>
<evidence type="ECO:0000313" key="2">
    <source>
        <dbReference type="Proteomes" id="UP000823388"/>
    </source>
</evidence>
<evidence type="ECO:0000313" key="1">
    <source>
        <dbReference type="EMBL" id="KAG2570882.1"/>
    </source>
</evidence>
<reference evidence="1" key="1">
    <citation type="submission" date="2020-05" db="EMBL/GenBank/DDBJ databases">
        <title>WGS assembly of Panicum virgatum.</title>
        <authorList>
            <person name="Lovell J.T."/>
            <person name="Jenkins J."/>
            <person name="Shu S."/>
            <person name="Juenger T.E."/>
            <person name="Schmutz J."/>
        </authorList>
    </citation>
    <scope>NUCLEOTIDE SEQUENCE</scope>
    <source>
        <strain evidence="1">AP13</strain>
    </source>
</reference>
<keyword evidence="2" id="KW-1185">Reference proteome</keyword>